<evidence type="ECO:0000313" key="2">
    <source>
        <dbReference type="Proteomes" id="UP000035212"/>
    </source>
</evidence>
<protein>
    <submittedName>
        <fullName evidence="1">Uncharacterized protein</fullName>
    </submittedName>
</protein>
<organism evidence="1 2">
    <name type="scientific">Pseudomonas chlororaphis</name>
    <dbReference type="NCBI Taxonomy" id="587753"/>
    <lineage>
        <taxon>Bacteria</taxon>
        <taxon>Pseudomonadati</taxon>
        <taxon>Pseudomonadota</taxon>
        <taxon>Gammaproteobacteria</taxon>
        <taxon>Pseudomonadales</taxon>
        <taxon>Pseudomonadaceae</taxon>
        <taxon>Pseudomonas</taxon>
    </lineage>
</organism>
<reference evidence="2" key="2">
    <citation type="submission" date="2015-03" db="EMBL/GenBank/DDBJ databases">
        <authorList>
            <person name="Deng P."/>
            <person name="Lu S."/>
        </authorList>
    </citation>
    <scope>NUCLEOTIDE SEQUENCE [LARGE SCALE GENOMIC DNA]</scope>
    <source>
        <strain evidence="2">UFB2</strain>
    </source>
</reference>
<gene>
    <name evidence="1" type="ORF">VM99_25840</name>
</gene>
<proteinExistence type="predicted"/>
<evidence type="ECO:0000313" key="1">
    <source>
        <dbReference type="EMBL" id="AKK01314.1"/>
    </source>
</evidence>
<dbReference type="EMBL" id="CP011020">
    <property type="protein sequence ID" value="AKK01314.1"/>
    <property type="molecule type" value="Genomic_DNA"/>
</dbReference>
<name>A0A0G3GJL3_9PSED</name>
<reference evidence="1 2" key="1">
    <citation type="journal article" date="2015" name="Stand. Genomic Sci.">
        <title>Complete genome of Pseudomonas chlororaphis strain UFB2, a soil bacterium with antibacterial activity against bacterial canker pathogen of tomato.</title>
        <authorList>
            <person name="Deng P."/>
            <person name="Wang X."/>
            <person name="Baird S.M."/>
            <person name="Lu S.E."/>
        </authorList>
    </citation>
    <scope>NUCLEOTIDE SEQUENCE [LARGE SCALE GENOMIC DNA]</scope>
    <source>
        <strain evidence="1 2">UFB2</strain>
    </source>
</reference>
<sequence length="89" mass="10830">MRRLYAKLFLANRGQIYFSILCHAESFQGYRKRICQECGENRKRGQIYFSFLCYAESFQGYRKRICQEWDVLFYQIIRITWYSAAITGR</sequence>
<dbReference type="Proteomes" id="UP000035212">
    <property type="component" value="Chromosome"/>
</dbReference>
<dbReference type="AlphaFoldDB" id="A0A0G3GJL3"/>
<accession>A0A0G3GJL3</accession>